<dbReference type="Pfam" id="PF00512">
    <property type="entry name" value="HisKA"/>
    <property type="match status" value="1"/>
</dbReference>
<keyword evidence="4" id="KW-0808">Transferase</keyword>
<name>A0A1M5CFA0_9BACE</name>
<keyword evidence="8" id="KW-0902">Two-component regulatory system</keyword>
<feature type="domain" description="Histidine kinase" evidence="15">
    <location>
        <begin position="867"/>
        <end position="1090"/>
    </location>
</feature>
<dbReference type="Gene3D" id="3.40.50.2300">
    <property type="match status" value="1"/>
</dbReference>
<dbReference type="InterPro" id="IPR011123">
    <property type="entry name" value="Y_Y_Y"/>
</dbReference>
<feature type="domain" description="Response regulatory" evidence="16">
    <location>
        <begin position="1130"/>
        <end position="1245"/>
    </location>
</feature>
<evidence type="ECO:0000256" key="5">
    <source>
        <dbReference type="ARBA" id="ARBA00022741"/>
    </source>
</evidence>
<dbReference type="SMART" id="SM00448">
    <property type="entry name" value="REC"/>
    <property type="match status" value="1"/>
</dbReference>
<dbReference type="InterPro" id="IPR009057">
    <property type="entry name" value="Homeodomain-like_sf"/>
</dbReference>
<dbReference type="Pfam" id="PF02518">
    <property type="entry name" value="HATPase_c"/>
    <property type="match status" value="1"/>
</dbReference>
<dbReference type="FunFam" id="1.10.287.130:FF:000045">
    <property type="entry name" value="Two-component system sensor histidine kinase/response regulator"/>
    <property type="match status" value="1"/>
</dbReference>
<dbReference type="SUPFAM" id="SSF63829">
    <property type="entry name" value="Calcium-dependent phosphotriesterase"/>
    <property type="match status" value="3"/>
</dbReference>
<keyword evidence="9" id="KW-0805">Transcription regulation</keyword>
<dbReference type="PROSITE" id="PS50110">
    <property type="entry name" value="RESPONSE_REGULATORY"/>
    <property type="match status" value="1"/>
</dbReference>
<dbReference type="GO" id="GO:0003700">
    <property type="term" value="F:DNA-binding transcription factor activity"/>
    <property type="evidence" value="ECO:0007669"/>
    <property type="project" value="InterPro"/>
</dbReference>
<evidence type="ECO:0000259" key="15">
    <source>
        <dbReference type="PROSITE" id="PS50109"/>
    </source>
</evidence>
<dbReference type="PROSITE" id="PS50109">
    <property type="entry name" value="HIS_KIN"/>
    <property type="match status" value="1"/>
</dbReference>
<dbReference type="Gene3D" id="2.60.40.10">
    <property type="entry name" value="Immunoglobulins"/>
    <property type="match status" value="1"/>
</dbReference>
<dbReference type="InterPro" id="IPR036097">
    <property type="entry name" value="HisK_dim/P_sf"/>
</dbReference>
<feature type="chain" id="PRO_5013313660" description="histidine kinase" evidence="13">
    <location>
        <begin position="22"/>
        <end position="1384"/>
    </location>
</feature>
<accession>A0A1M5CFA0</accession>
<dbReference type="InterPro" id="IPR003594">
    <property type="entry name" value="HATPase_dom"/>
</dbReference>
<dbReference type="PRINTS" id="PR00344">
    <property type="entry name" value="BCTRLSENSOR"/>
</dbReference>
<dbReference type="InterPro" id="IPR011006">
    <property type="entry name" value="CheY-like_superfamily"/>
</dbReference>
<dbReference type="SUPFAM" id="SSF52172">
    <property type="entry name" value="CheY-like"/>
    <property type="match status" value="1"/>
</dbReference>
<dbReference type="SMART" id="SM00388">
    <property type="entry name" value="HisKA"/>
    <property type="match status" value="1"/>
</dbReference>
<protein>
    <recommendedName>
        <fullName evidence="2">histidine kinase</fullName>
        <ecNumber evidence="2">2.7.13.3</ecNumber>
    </recommendedName>
</protein>
<dbReference type="Pfam" id="PF07494">
    <property type="entry name" value="Reg_prop"/>
    <property type="match status" value="7"/>
</dbReference>
<feature type="signal peptide" evidence="13">
    <location>
        <begin position="1"/>
        <end position="21"/>
    </location>
</feature>
<keyword evidence="5" id="KW-0547">Nucleotide-binding</keyword>
<dbReference type="RefSeq" id="WP_073401859.1">
    <property type="nucleotide sequence ID" value="NZ_FQTV01000010.1"/>
</dbReference>
<dbReference type="SUPFAM" id="SSF55874">
    <property type="entry name" value="ATPase domain of HSP90 chaperone/DNA topoisomerase II/histidine kinase"/>
    <property type="match status" value="1"/>
</dbReference>
<keyword evidence="11" id="KW-0804">Transcription</keyword>
<proteinExistence type="predicted"/>
<dbReference type="InterPro" id="IPR013783">
    <property type="entry name" value="Ig-like_fold"/>
</dbReference>
<evidence type="ECO:0000256" key="11">
    <source>
        <dbReference type="ARBA" id="ARBA00023163"/>
    </source>
</evidence>
<dbReference type="PROSITE" id="PS00041">
    <property type="entry name" value="HTH_ARAC_FAMILY_1"/>
    <property type="match status" value="1"/>
</dbReference>
<dbReference type="SUPFAM" id="SSF46689">
    <property type="entry name" value="Homeodomain-like"/>
    <property type="match status" value="1"/>
</dbReference>
<keyword evidence="10" id="KW-0238">DNA-binding</keyword>
<evidence type="ECO:0000256" key="8">
    <source>
        <dbReference type="ARBA" id="ARBA00023012"/>
    </source>
</evidence>
<dbReference type="Pfam" id="PF07495">
    <property type="entry name" value="Y_Y_Y"/>
    <property type="match status" value="1"/>
</dbReference>
<feature type="modified residue" description="4-aspartylphosphate" evidence="12">
    <location>
        <position position="1178"/>
    </location>
</feature>
<organism evidence="17 18">
    <name type="scientific">Bacteroides luti</name>
    <dbReference type="NCBI Taxonomy" id="1297750"/>
    <lineage>
        <taxon>Bacteria</taxon>
        <taxon>Pseudomonadati</taxon>
        <taxon>Bacteroidota</taxon>
        <taxon>Bacteroidia</taxon>
        <taxon>Bacteroidales</taxon>
        <taxon>Bacteroidaceae</taxon>
        <taxon>Bacteroides</taxon>
    </lineage>
</organism>
<dbReference type="Pfam" id="PF12833">
    <property type="entry name" value="HTH_18"/>
    <property type="match status" value="1"/>
</dbReference>
<feature type="domain" description="HTH araC/xylS-type" evidence="14">
    <location>
        <begin position="1277"/>
        <end position="1376"/>
    </location>
</feature>
<keyword evidence="7" id="KW-0067">ATP-binding</keyword>
<evidence type="ECO:0000259" key="14">
    <source>
        <dbReference type="PROSITE" id="PS01124"/>
    </source>
</evidence>
<keyword evidence="18" id="KW-1185">Reference proteome</keyword>
<dbReference type="OrthoDB" id="9797097at2"/>
<dbReference type="Proteomes" id="UP000184509">
    <property type="component" value="Unassembled WGS sequence"/>
</dbReference>
<dbReference type="CDD" id="cd17574">
    <property type="entry name" value="REC_OmpR"/>
    <property type="match status" value="1"/>
</dbReference>
<evidence type="ECO:0000313" key="17">
    <source>
        <dbReference type="EMBL" id="SHF53423.1"/>
    </source>
</evidence>
<comment type="catalytic activity">
    <reaction evidence="1">
        <text>ATP + protein L-histidine = ADP + protein N-phospho-L-histidine.</text>
        <dbReference type="EC" id="2.7.13.3"/>
    </reaction>
</comment>
<dbReference type="Gene3D" id="3.30.565.10">
    <property type="entry name" value="Histidine kinase-like ATPase, C-terminal domain"/>
    <property type="match status" value="1"/>
</dbReference>
<dbReference type="Gene3D" id="2.130.10.10">
    <property type="entry name" value="YVTN repeat-like/Quinoprotein amine dehydrogenase"/>
    <property type="match status" value="2"/>
</dbReference>
<dbReference type="InterPro" id="IPR011110">
    <property type="entry name" value="Reg_prop"/>
</dbReference>
<gene>
    <name evidence="17" type="ORF">SAMN05444405_11025</name>
</gene>
<evidence type="ECO:0000256" key="3">
    <source>
        <dbReference type="ARBA" id="ARBA00022553"/>
    </source>
</evidence>
<dbReference type="InterPro" id="IPR036890">
    <property type="entry name" value="HATPase_C_sf"/>
</dbReference>
<dbReference type="InterPro" id="IPR003661">
    <property type="entry name" value="HisK_dim/P_dom"/>
</dbReference>
<reference evidence="17 18" key="1">
    <citation type="submission" date="2016-11" db="EMBL/GenBank/DDBJ databases">
        <authorList>
            <person name="Jaros S."/>
            <person name="Januszkiewicz K."/>
            <person name="Wedrychowicz H."/>
        </authorList>
    </citation>
    <scope>NUCLEOTIDE SEQUENCE [LARGE SCALE GENOMIC DNA]</scope>
    <source>
        <strain evidence="17 18">DSM 26991</strain>
    </source>
</reference>
<evidence type="ECO:0000259" key="16">
    <source>
        <dbReference type="PROSITE" id="PS50110"/>
    </source>
</evidence>
<dbReference type="FunFam" id="1.10.10.60:FF:000284">
    <property type="entry name" value="Two-component system sensor histidine kinase/response regulator"/>
    <property type="match status" value="1"/>
</dbReference>
<keyword evidence="13" id="KW-0732">Signal</keyword>
<dbReference type="Gene3D" id="1.10.10.60">
    <property type="entry name" value="Homeodomain-like"/>
    <property type="match status" value="2"/>
</dbReference>
<dbReference type="FunFam" id="2.60.40.10:FF:000791">
    <property type="entry name" value="Two-component system sensor histidine kinase/response regulator"/>
    <property type="match status" value="1"/>
</dbReference>
<evidence type="ECO:0000256" key="12">
    <source>
        <dbReference type="PROSITE-ProRule" id="PRU00169"/>
    </source>
</evidence>
<dbReference type="PROSITE" id="PS01124">
    <property type="entry name" value="HTH_ARAC_FAMILY_2"/>
    <property type="match status" value="1"/>
</dbReference>
<dbReference type="STRING" id="1297750.SAMN05444405_11025"/>
<dbReference type="SUPFAM" id="SSF47384">
    <property type="entry name" value="Homodimeric domain of signal transducing histidine kinase"/>
    <property type="match status" value="1"/>
</dbReference>
<evidence type="ECO:0000256" key="1">
    <source>
        <dbReference type="ARBA" id="ARBA00000085"/>
    </source>
</evidence>
<dbReference type="InterPro" id="IPR004358">
    <property type="entry name" value="Sig_transdc_His_kin-like_C"/>
</dbReference>
<dbReference type="InterPro" id="IPR005467">
    <property type="entry name" value="His_kinase_dom"/>
</dbReference>
<dbReference type="PANTHER" id="PTHR43547">
    <property type="entry name" value="TWO-COMPONENT HISTIDINE KINASE"/>
    <property type="match status" value="1"/>
</dbReference>
<dbReference type="InterPro" id="IPR018062">
    <property type="entry name" value="HTH_AraC-typ_CS"/>
</dbReference>
<sequence>MKKHLYLYFFLLILFPSFAFAQGKFMFKHLEVSNGLSHSQVNYIYKDSRGFMWFGTVSGLNRYDGYSYKLFQHNQQDTTSIIDNYISNIQEDADANLWINTGSGYVIYDSRKERFKRNVANELRKLGIQRNVESIFIDKQKNLLCYVRGLGVYQYQSASKKLLLFAQDGRAGNLSRGIITDIREGKAYYVIMFQSGLMECINKRTGKILRKENYIPANFGINTNKFFVYVDSDNDCWVYTEGSYGLWLYHANTRSWEYISNMPTKSVYTLSSNVVKDIAQDANGNVWIGTDHGGIDVINKKKGQVINLVNDPTDERSISHNTINCIYRDNTNIIWVGTYKKGISYYSESIFKFEVDHMSYYANQKNFNNDATILAEDTKGNLWIGTNGAGVICYNKSTGMRQLYQHIPGQESSLAGNIIVSLCASRDGKVWIGTYLGGMDCFDGSRFIHYKHNPNNPNSLANNNIWSIVEDNEGYIWIGTLGNGLQRLNPKTGQFLTFNNRKAQLLTSEYISSLCLGRDDMLYIGTAIGVTTYNIRTGVFERFTTNKRGDQPLSTNNVNQLYVDSRGLLWVDTREGLNIFDRKNDKITALFKTNGLPDNVITGVIEDTNKNMWVTTSNGVSNIIVATNPKTGDYSYTFYNYDERDGLQSSEFNMRSILRSSRGEILMGGIRGYNIFNPEIIKYNRTLPKVVFTDLQLFNNSVKVDSVYDGNLILKEGLNWTKEIKLKYRQNVFSVEFSSMNYVLPEKTKYAYKLEGFNQDWLIADENVHKITYTNLAPGTYTLMVKAANSDGFWNESAASLKIVIEPPFWRSGFAYLFYILIIISLLVRARIMILTRERNRYKLEQIELEAKRNHEIDDMKLRFFTNISHELRTPLTLIISPLENVIKVINNDEQKQKLEMVHRNAIRLLHLVNQLIDFRRLDVQGHQVNLSYGDIVAYIKSVSSTFAELSEKKNIRLTFYSAINELRMEFDEDKMGKIMMNLLSNAFKFTNEGGRVEVHLDLLPASGDGQPELLEIRVADTGIGINDDEKEKIFDRFYQVKQTDEHKFGGSGIGLNMVKEFVLLHKGTVEVHNNTGKGSIFVITIPVNRKMEEEKKVTITEGKVAVLTEKQEDLTDMQEVHEEVPVRSTILVVDDNDDFRTFMKDSLKGEFIVQEAANGKEAWESILDSLPDMIISDVMMPEMDGCELCRLVKSDLRTSHIPLILLTARTAEEHKLEGLETGADDYITKPFNFDILMLRIRKLMERREAAREAFRQQIEVKPSDITITSLDEKLIQKAIKYVEDNISSSELSVEELSKSLGMSRVHLYKKLLSITGKTPIEFIRTIRLKRAAQLLRESQLNISEVAYQVGFNNPKYFSKYFKEEFGMLPSTYQDKKDKDEAEM</sequence>
<dbReference type="CDD" id="cd00082">
    <property type="entry name" value="HisKA"/>
    <property type="match status" value="1"/>
</dbReference>
<evidence type="ECO:0000256" key="13">
    <source>
        <dbReference type="SAM" id="SignalP"/>
    </source>
</evidence>
<evidence type="ECO:0000256" key="2">
    <source>
        <dbReference type="ARBA" id="ARBA00012438"/>
    </source>
</evidence>
<keyword evidence="6 17" id="KW-0418">Kinase</keyword>
<dbReference type="GO" id="GO:0000155">
    <property type="term" value="F:phosphorelay sensor kinase activity"/>
    <property type="evidence" value="ECO:0007669"/>
    <property type="project" value="InterPro"/>
</dbReference>
<dbReference type="EMBL" id="FQTV01000010">
    <property type="protein sequence ID" value="SHF53423.1"/>
    <property type="molecule type" value="Genomic_DNA"/>
</dbReference>
<dbReference type="EC" id="2.7.13.3" evidence="2"/>
<keyword evidence="3 12" id="KW-0597">Phosphoprotein</keyword>
<evidence type="ECO:0000256" key="6">
    <source>
        <dbReference type="ARBA" id="ARBA00022777"/>
    </source>
</evidence>
<dbReference type="FunFam" id="3.30.565.10:FF:000037">
    <property type="entry name" value="Hybrid sensor histidine kinase/response regulator"/>
    <property type="match status" value="1"/>
</dbReference>
<dbReference type="SMART" id="SM00342">
    <property type="entry name" value="HTH_ARAC"/>
    <property type="match status" value="1"/>
</dbReference>
<dbReference type="FunFam" id="3.40.50.2300:FF:000138">
    <property type="entry name" value="Two-component system sensor histidine kinase/response regulator"/>
    <property type="match status" value="1"/>
</dbReference>
<dbReference type="Gene3D" id="1.10.287.130">
    <property type="match status" value="1"/>
</dbReference>
<evidence type="ECO:0000256" key="4">
    <source>
        <dbReference type="ARBA" id="ARBA00022679"/>
    </source>
</evidence>
<dbReference type="Pfam" id="PF00072">
    <property type="entry name" value="Response_reg"/>
    <property type="match status" value="1"/>
</dbReference>
<dbReference type="GO" id="GO:0043565">
    <property type="term" value="F:sequence-specific DNA binding"/>
    <property type="evidence" value="ECO:0007669"/>
    <property type="project" value="InterPro"/>
</dbReference>
<dbReference type="SMART" id="SM00387">
    <property type="entry name" value="HATPase_c"/>
    <property type="match status" value="1"/>
</dbReference>
<dbReference type="PANTHER" id="PTHR43547:SF2">
    <property type="entry name" value="HYBRID SIGNAL TRANSDUCTION HISTIDINE KINASE C"/>
    <property type="match status" value="1"/>
</dbReference>
<dbReference type="InterPro" id="IPR015943">
    <property type="entry name" value="WD40/YVTN_repeat-like_dom_sf"/>
</dbReference>
<evidence type="ECO:0000256" key="9">
    <source>
        <dbReference type="ARBA" id="ARBA00023015"/>
    </source>
</evidence>
<evidence type="ECO:0000256" key="10">
    <source>
        <dbReference type="ARBA" id="ARBA00023125"/>
    </source>
</evidence>
<evidence type="ECO:0000313" key="18">
    <source>
        <dbReference type="Proteomes" id="UP000184509"/>
    </source>
</evidence>
<dbReference type="InterPro" id="IPR001789">
    <property type="entry name" value="Sig_transdc_resp-reg_receiver"/>
</dbReference>
<dbReference type="InterPro" id="IPR018060">
    <property type="entry name" value="HTH_AraC"/>
</dbReference>
<evidence type="ECO:0000256" key="7">
    <source>
        <dbReference type="ARBA" id="ARBA00022840"/>
    </source>
</evidence>
<dbReference type="GO" id="GO:0005524">
    <property type="term" value="F:ATP binding"/>
    <property type="evidence" value="ECO:0007669"/>
    <property type="project" value="UniProtKB-KW"/>
</dbReference>